<dbReference type="PANTHER" id="PTHR47723">
    <property type="entry name" value="OS05G0353850 PROTEIN"/>
    <property type="match status" value="1"/>
</dbReference>
<dbReference type="Proteomes" id="UP001341840">
    <property type="component" value="Unassembled WGS sequence"/>
</dbReference>
<proteinExistence type="predicted"/>
<keyword evidence="3" id="KW-1185">Reference proteome</keyword>
<dbReference type="Pfam" id="PF13456">
    <property type="entry name" value="RVT_3"/>
    <property type="match status" value="1"/>
</dbReference>
<dbReference type="CDD" id="cd06222">
    <property type="entry name" value="RNase_H_like"/>
    <property type="match status" value="1"/>
</dbReference>
<dbReference type="InterPro" id="IPR002156">
    <property type="entry name" value="RNaseH_domain"/>
</dbReference>
<comment type="caution">
    <text evidence="2">The sequence shown here is derived from an EMBL/GenBank/DDBJ whole genome shotgun (WGS) entry which is preliminary data.</text>
</comment>
<evidence type="ECO:0000313" key="2">
    <source>
        <dbReference type="EMBL" id="MED6135852.1"/>
    </source>
</evidence>
<dbReference type="EMBL" id="JASCZI010060763">
    <property type="protein sequence ID" value="MED6135852.1"/>
    <property type="molecule type" value="Genomic_DNA"/>
</dbReference>
<accession>A0ABU6SHW3</accession>
<protein>
    <recommendedName>
        <fullName evidence="1">RNase H type-1 domain-containing protein</fullName>
    </recommendedName>
</protein>
<dbReference type="SUPFAM" id="SSF53098">
    <property type="entry name" value="Ribonuclease H-like"/>
    <property type="match status" value="1"/>
</dbReference>
<evidence type="ECO:0000259" key="1">
    <source>
        <dbReference type="Pfam" id="PF13456"/>
    </source>
</evidence>
<name>A0ABU6SHW3_9FABA</name>
<dbReference type="InterPro" id="IPR053151">
    <property type="entry name" value="RNase_H-like"/>
</dbReference>
<dbReference type="InterPro" id="IPR012337">
    <property type="entry name" value="RNaseH-like_sf"/>
</dbReference>
<reference evidence="2 3" key="1">
    <citation type="journal article" date="2023" name="Plants (Basel)">
        <title>Bridging the Gap: Combining Genomics and Transcriptomics Approaches to Understand Stylosanthes scabra, an Orphan Legume from the Brazilian Caatinga.</title>
        <authorList>
            <person name="Ferreira-Neto J.R.C."/>
            <person name="da Silva M.D."/>
            <person name="Binneck E."/>
            <person name="de Melo N.F."/>
            <person name="da Silva R.H."/>
            <person name="de Melo A.L.T.M."/>
            <person name="Pandolfi V."/>
            <person name="Bustamante F.O."/>
            <person name="Brasileiro-Vidal A.C."/>
            <person name="Benko-Iseppon A.M."/>
        </authorList>
    </citation>
    <scope>NUCLEOTIDE SEQUENCE [LARGE SCALE GENOMIC DNA]</scope>
    <source>
        <tissue evidence="2">Leaves</tissue>
    </source>
</reference>
<dbReference type="InterPro" id="IPR044730">
    <property type="entry name" value="RNase_H-like_dom_plant"/>
</dbReference>
<dbReference type="PANTHER" id="PTHR47723:SF19">
    <property type="entry name" value="POLYNUCLEOTIDYL TRANSFERASE, RIBONUCLEASE H-LIKE SUPERFAMILY PROTEIN"/>
    <property type="match status" value="1"/>
</dbReference>
<feature type="domain" description="RNase H type-1" evidence="1">
    <location>
        <begin position="17"/>
        <end position="121"/>
    </location>
</feature>
<evidence type="ECO:0000313" key="3">
    <source>
        <dbReference type="Proteomes" id="UP001341840"/>
    </source>
</evidence>
<gene>
    <name evidence="2" type="ORF">PIB30_050513</name>
</gene>
<sequence>MHYPTISPLLLDSALRISNSFGNWVRGSAGSIMETSILRCELFVVWRGLLLAWENSHREIICETDNIDLFRFAQWPYRDFGANSMDLITKIQDILSRNWTVHVNFIQRSANQVADFMAKEAAVKRLPHAEWLQTWKSVLPCLAKDLIQLF</sequence>
<dbReference type="InterPro" id="IPR036397">
    <property type="entry name" value="RNaseH_sf"/>
</dbReference>
<dbReference type="Gene3D" id="3.30.420.10">
    <property type="entry name" value="Ribonuclease H-like superfamily/Ribonuclease H"/>
    <property type="match status" value="1"/>
</dbReference>
<organism evidence="2 3">
    <name type="scientific">Stylosanthes scabra</name>
    <dbReference type="NCBI Taxonomy" id="79078"/>
    <lineage>
        <taxon>Eukaryota</taxon>
        <taxon>Viridiplantae</taxon>
        <taxon>Streptophyta</taxon>
        <taxon>Embryophyta</taxon>
        <taxon>Tracheophyta</taxon>
        <taxon>Spermatophyta</taxon>
        <taxon>Magnoliopsida</taxon>
        <taxon>eudicotyledons</taxon>
        <taxon>Gunneridae</taxon>
        <taxon>Pentapetalae</taxon>
        <taxon>rosids</taxon>
        <taxon>fabids</taxon>
        <taxon>Fabales</taxon>
        <taxon>Fabaceae</taxon>
        <taxon>Papilionoideae</taxon>
        <taxon>50 kb inversion clade</taxon>
        <taxon>dalbergioids sensu lato</taxon>
        <taxon>Dalbergieae</taxon>
        <taxon>Pterocarpus clade</taxon>
        <taxon>Stylosanthes</taxon>
    </lineage>
</organism>